<sequence>MALKIGTENKMAQSDTVDRILDAAEELFAERGFSETSLRMITSKARVNLAAVNYHFGSKNALIHAVFGRFLTPFSATLETAFDELETRCEGKPPTLNQTLWALTESAVRMPQRNEKGISIFMRLLGLAYTQSQGHLRRFLEQEYSQPFSRFMRLLKEATPQLSAVDRYWRIQFMLGATAFTMSSSDALKDILRNKLGVETTIQEIAARLVPFLAAGMQAKDALLVPALPTIPPVASIPSVDNNIPVA</sequence>
<dbReference type="PRINTS" id="PR00455">
    <property type="entry name" value="HTHTETR"/>
</dbReference>
<dbReference type="AlphaFoldDB" id="A0A0F9Q7Y5"/>
<dbReference type="InterPro" id="IPR009057">
    <property type="entry name" value="Homeodomain-like_sf"/>
</dbReference>
<dbReference type="PANTHER" id="PTHR30055:SF235">
    <property type="entry name" value="TRANSCRIPTIONAL REGULATORY PROTEIN"/>
    <property type="match status" value="1"/>
</dbReference>
<dbReference type="PANTHER" id="PTHR30055">
    <property type="entry name" value="HTH-TYPE TRANSCRIPTIONAL REGULATOR RUTR"/>
    <property type="match status" value="1"/>
</dbReference>
<dbReference type="PROSITE" id="PS01081">
    <property type="entry name" value="HTH_TETR_1"/>
    <property type="match status" value="1"/>
</dbReference>
<dbReference type="Pfam" id="PF00440">
    <property type="entry name" value="TetR_N"/>
    <property type="match status" value="1"/>
</dbReference>
<dbReference type="Pfam" id="PF17939">
    <property type="entry name" value="TetR_C_30"/>
    <property type="match status" value="1"/>
</dbReference>
<dbReference type="Gene3D" id="1.10.357.10">
    <property type="entry name" value="Tetracycline Repressor, domain 2"/>
    <property type="match status" value="1"/>
</dbReference>
<dbReference type="InterPro" id="IPR001647">
    <property type="entry name" value="HTH_TetR"/>
</dbReference>
<dbReference type="EMBL" id="LAZR01001818">
    <property type="protein sequence ID" value="KKN38594.1"/>
    <property type="molecule type" value="Genomic_DNA"/>
</dbReference>
<evidence type="ECO:0000313" key="3">
    <source>
        <dbReference type="EMBL" id="KKN38594.1"/>
    </source>
</evidence>
<accession>A0A0F9Q7Y5</accession>
<dbReference type="PROSITE" id="PS50977">
    <property type="entry name" value="HTH_TETR_2"/>
    <property type="match status" value="1"/>
</dbReference>
<dbReference type="GO" id="GO:0003700">
    <property type="term" value="F:DNA-binding transcription factor activity"/>
    <property type="evidence" value="ECO:0007669"/>
    <property type="project" value="TreeGrafter"/>
</dbReference>
<dbReference type="InterPro" id="IPR036271">
    <property type="entry name" value="Tet_transcr_reg_TetR-rel_C_sf"/>
</dbReference>
<evidence type="ECO:0000256" key="1">
    <source>
        <dbReference type="ARBA" id="ARBA00023125"/>
    </source>
</evidence>
<dbReference type="SUPFAM" id="SSF48498">
    <property type="entry name" value="Tetracyclin repressor-like, C-terminal domain"/>
    <property type="match status" value="1"/>
</dbReference>
<organism evidence="3">
    <name type="scientific">marine sediment metagenome</name>
    <dbReference type="NCBI Taxonomy" id="412755"/>
    <lineage>
        <taxon>unclassified sequences</taxon>
        <taxon>metagenomes</taxon>
        <taxon>ecological metagenomes</taxon>
    </lineage>
</organism>
<dbReference type="InterPro" id="IPR023772">
    <property type="entry name" value="DNA-bd_HTH_TetR-type_CS"/>
</dbReference>
<feature type="domain" description="HTH tetR-type" evidence="2">
    <location>
        <begin position="14"/>
        <end position="74"/>
    </location>
</feature>
<evidence type="ECO:0000259" key="2">
    <source>
        <dbReference type="PROSITE" id="PS50977"/>
    </source>
</evidence>
<dbReference type="InterPro" id="IPR050109">
    <property type="entry name" value="HTH-type_TetR-like_transc_reg"/>
</dbReference>
<comment type="caution">
    <text evidence="3">The sequence shown here is derived from an EMBL/GenBank/DDBJ whole genome shotgun (WGS) entry which is preliminary data.</text>
</comment>
<proteinExistence type="predicted"/>
<dbReference type="GO" id="GO:0000976">
    <property type="term" value="F:transcription cis-regulatory region binding"/>
    <property type="evidence" value="ECO:0007669"/>
    <property type="project" value="TreeGrafter"/>
</dbReference>
<protein>
    <recommendedName>
        <fullName evidence="2">HTH tetR-type domain-containing protein</fullName>
    </recommendedName>
</protein>
<keyword evidence="1" id="KW-0238">DNA-binding</keyword>
<name>A0A0F9Q7Y5_9ZZZZ</name>
<dbReference type="SUPFAM" id="SSF46689">
    <property type="entry name" value="Homeodomain-like"/>
    <property type="match status" value="1"/>
</dbReference>
<reference evidence="3" key="1">
    <citation type="journal article" date="2015" name="Nature">
        <title>Complex archaea that bridge the gap between prokaryotes and eukaryotes.</title>
        <authorList>
            <person name="Spang A."/>
            <person name="Saw J.H."/>
            <person name="Jorgensen S.L."/>
            <person name="Zaremba-Niedzwiedzka K."/>
            <person name="Martijn J."/>
            <person name="Lind A.E."/>
            <person name="van Eijk R."/>
            <person name="Schleper C."/>
            <person name="Guy L."/>
            <person name="Ettema T.J."/>
        </authorList>
    </citation>
    <scope>NUCLEOTIDE SEQUENCE</scope>
</reference>
<dbReference type="InterPro" id="IPR041586">
    <property type="entry name" value="PsrA_TetR_C"/>
</dbReference>
<gene>
    <name evidence="3" type="ORF">LCGC14_0751940</name>
</gene>